<accession>A0A0A9A2L0</accession>
<feature type="region of interest" description="Disordered" evidence="1">
    <location>
        <begin position="69"/>
        <end position="88"/>
    </location>
</feature>
<sequence>MILDPYQACQRTISMHHPASHSSRNHPSLCSKQGHHGQACPGTPSMQHLHLHSANTHAQWLSMIPCPFPASPQRDSVQPPSSQPAYSL</sequence>
<organism evidence="2">
    <name type="scientific">Arundo donax</name>
    <name type="common">Giant reed</name>
    <name type="synonym">Donax arundinaceus</name>
    <dbReference type="NCBI Taxonomy" id="35708"/>
    <lineage>
        <taxon>Eukaryota</taxon>
        <taxon>Viridiplantae</taxon>
        <taxon>Streptophyta</taxon>
        <taxon>Embryophyta</taxon>
        <taxon>Tracheophyta</taxon>
        <taxon>Spermatophyta</taxon>
        <taxon>Magnoliopsida</taxon>
        <taxon>Liliopsida</taxon>
        <taxon>Poales</taxon>
        <taxon>Poaceae</taxon>
        <taxon>PACMAD clade</taxon>
        <taxon>Arundinoideae</taxon>
        <taxon>Arundineae</taxon>
        <taxon>Arundo</taxon>
    </lineage>
</organism>
<proteinExistence type="predicted"/>
<protein>
    <submittedName>
        <fullName evidence="2">Uncharacterized protein</fullName>
    </submittedName>
</protein>
<reference evidence="2" key="1">
    <citation type="submission" date="2014-09" db="EMBL/GenBank/DDBJ databases">
        <authorList>
            <person name="Magalhaes I.L.F."/>
            <person name="Oliveira U."/>
            <person name="Santos F.R."/>
            <person name="Vidigal T.H.D.A."/>
            <person name="Brescovit A.D."/>
            <person name="Santos A.J."/>
        </authorList>
    </citation>
    <scope>NUCLEOTIDE SEQUENCE</scope>
    <source>
        <tissue evidence="2">Shoot tissue taken approximately 20 cm above the soil surface</tissue>
    </source>
</reference>
<dbReference type="AlphaFoldDB" id="A0A0A9A2L0"/>
<feature type="compositionally biased region" description="Polar residues" evidence="1">
    <location>
        <begin position="73"/>
        <end position="88"/>
    </location>
</feature>
<reference evidence="2" key="2">
    <citation type="journal article" date="2015" name="Data Brief">
        <title>Shoot transcriptome of the giant reed, Arundo donax.</title>
        <authorList>
            <person name="Barrero R.A."/>
            <person name="Guerrero F.D."/>
            <person name="Moolhuijzen P."/>
            <person name="Goolsby J.A."/>
            <person name="Tidwell J."/>
            <person name="Bellgard S.E."/>
            <person name="Bellgard M.I."/>
        </authorList>
    </citation>
    <scope>NUCLEOTIDE SEQUENCE</scope>
    <source>
        <tissue evidence="2">Shoot tissue taken approximately 20 cm above the soil surface</tissue>
    </source>
</reference>
<name>A0A0A9A2L0_ARUDO</name>
<evidence type="ECO:0000256" key="1">
    <source>
        <dbReference type="SAM" id="MobiDB-lite"/>
    </source>
</evidence>
<dbReference type="EMBL" id="GBRH01252006">
    <property type="protein sequence ID" value="JAD45889.1"/>
    <property type="molecule type" value="Transcribed_RNA"/>
</dbReference>
<feature type="compositionally biased region" description="Polar residues" evidence="1">
    <location>
        <begin position="20"/>
        <end position="31"/>
    </location>
</feature>
<evidence type="ECO:0000313" key="2">
    <source>
        <dbReference type="EMBL" id="JAD45889.1"/>
    </source>
</evidence>
<feature type="region of interest" description="Disordered" evidence="1">
    <location>
        <begin position="14"/>
        <end position="48"/>
    </location>
</feature>